<dbReference type="Pfam" id="PF01488">
    <property type="entry name" value="Shikimate_DH"/>
    <property type="match status" value="1"/>
</dbReference>
<evidence type="ECO:0000256" key="8">
    <source>
        <dbReference type="ARBA" id="ARBA00068659"/>
    </source>
</evidence>
<feature type="binding site" evidence="9 12">
    <location>
        <begin position="189"/>
        <end position="194"/>
    </location>
    <ligand>
        <name>NADP(+)</name>
        <dbReference type="ChEBI" id="CHEBI:58349"/>
    </ligand>
</feature>
<comment type="similarity">
    <text evidence="2 9 14">Belongs to the glutamyl-tRNA reductase family.</text>
</comment>
<evidence type="ECO:0000259" key="17">
    <source>
        <dbReference type="Pfam" id="PF05201"/>
    </source>
</evidence>
<evidence type="ECO:0000259" key="15">
    <source>
        <dbReference type="Pfam" id="PF00745"/>
    </source>
</evidence>
<evidence type="ECO:0000256" key="2">
    <source>
        <dbReference type="ARBA" id="ARBA00005916"/>
    </source>
</evidence>
<feature type="domain" description="Tetrapyrrole biosynthesis glutamyl-tRNA reductase dimerisation" evidence="15">
    <location>
        <begin position="320"/>
        <end position="418"/>
    </location>
</feature>
<evidence type="ECO:0000313" key="19">
    <source>
        <dbReference type="Proteomes" id="UP000251213"/>
    </source>
</evidence>
<dbReference type="InterPro" id="IPR000343">
    <property type="entry name" value="4pyrrol_synth_GluRdtase"/>
</dbReference>
<comment type="subunit">
    <text evidence="9">Homodimer.</text>
</comment>
<dbReference type="HAMAP" id="MF_00087">
    <property type="entry name" value="Glu_tRNA_reductase"/>
    <property type="match status" value="1"/>
</dbReference>
<feature type="binding site" evidence="9 11">
    <location>
        <position position="109"/>
    </location>
    <ligand>
        <name>substrate</name>
    </ligand>
</feature>
<evidence type="ECO:0000259" key="16">
    <source>
        <dbReference type="Pfam" id="PF01488"/>
    </source>
</evidence>
<dbReference type="Proteomes" id="UP000251213">
    <property type="component" value="Unassembled WGS sequence"/>
</dbReference>
<evidence type="ECO:0000256" key="14">
    <source>
        <dbReference type="RuleBase" id="RU000584"/>
    </source>
</evidence>
<dbReference type="InterPro" id="IPR036453">
    <property type="entry name" value="GluRdtase_dimer_dom_sf"/>
</dbReference>
<dbReference type="SUPFAM" id="SSF69075">
    <property type="entry name" value="Glutamyl tRNA-reductase dimerization domain"/>
    <property type="match status" value="1"/>
</dbReference>
<dbReference type="InterPro" id="IPR015895">
    <property type="entry name" value="4pyrrol_synth_GluRdtase_N"/>
</dbReference>
<keyword evidence="4 9" id="KW-0521">NADP</keyword>
<dbReference type="CDD" id="cd05213">
    <property type="entry name" value="NAD_bind_Glutamyl_tRNA_reduct"/>
    <property type="match status" value="1"/>
</dbReference>
<comment type="miscellaneous">
    <text evidence="9">During catalysis, the active site Cys acts as a nucleophile attacking the alpha-carbonyl group of tRNA-bound glutamate with the formation of a thioester intermediate between enzyme and glutamate, and the concomitant release of tRNA(Glu). The thioester intermediate is finally reduced by direct hydride transfer from NADPH, to form the product GSA.</text>
</comment>
<evidence type="ECO:0000256" key="13">
    <source>
        <dbReference type="PIRSR" id="PIRSR000445-4"/>
    </source>
</evidence>
<dbReference type="PIRSF" id="PIRSF000445">
    <property type="entry name" value="4pyrrol_synth_GluRdtase"/>
    <property type="match status" value="1"/>
</dbReference>
<evidence type="ECO:0000256" key="3">
    <source>
        <dbReference type="ARBA" id="ARBA00012970"/>
    </source>
</evidence>
<feature type="binding site" evidence="9 11">
    <location>
        <position position="120"/>
    </location>
    <ligand>
        <name>substrate</name>
    </ligand>
</feature>
<feature type="site" description="Important for activity" evidence="9 13">
    <location>
        <position position="99"/>
    </location>
</feature>
<feature type="domain" description="Quinate/shikimate 5-dehydrogenase/glutamyl-tRNA reductase" evidence="16">
    <location>
        <begin position="171"/>
        <end position="305"/>
    </location>
</feature>
<evidence type="ECO:0000313" key="18">
    <source>
        <dbReference type="EMBL" id="RAL26683.1"/>
    </source>
</evidence>
<comment type="function">
    <text evidence="9">Catalyzes the NADPH-dependent reduction of glutamyl-tRNA(Glu) to glutamate 1-semialdehyde (GSA).</text>
</comment>
<comment type="pathway">
    <text evidence="1 9 14">Porphyrin-containing compound metabolism; protoporphyrin-IX biosynthesis; 5-aminolevulinate from L-glutamyl-tRNA(Glu): step 1/2.</text>
</comment>
<dbReference type="SUPFAM" id="SSF69742">
    <property type="entry name" value="Glutamyl tRNA-reductase catalytic, N-terminal domain"/>
    <property type="match status" value="1"/>
</dbReference>
<keyword evidence="19" id="KW-1185">Reference proteome</keyword>
<evidence type="ECO:0000256" key="5">
    <source>
        <dbReference type="ARBA" id="ARBA00023002"/>
    </source>
</evidence>
<evidence type="ECO:0000256" key="9">
    <source>
        <dbReference type="HAMAP-Rule" id="MF_00087"/>
    </source>
</evidence>
<dbReference type="NCBIfam" id="NF000744">
    <property type="entry name" value="PRK00045.1-3"/>
    <property type="match status" value="1"/>
</dbReference>
<keyword evidence="6 9" id="KW-0627">Porphyrin biosynthesis</keyword>
<dbReference type="GO" id="GO:0050661">
    <property type="term" value="F:NADP binding"/>
    <property type="evidence" value="ECO:0007669"/>
    <property type="project" value="InterPro"/>
</dbReference>
<dbReference type="FunFam" id="3.40.50.720:FF:000031">
    <property type="entry name" value="Glutamyl-tRNA reductase"/>
    <property type="match status" value="1"/>
</dbReference>
<reference evidence="18 19" key="1">
    <citation type="submission" date="2018-06" db="EMBL/GenBank/DDBJ databases">
        <title>Thermoflavimicrobium daqus sp. nov., a thermophilic microbe isolated from Moutai-flavour Daqu.</title>
        <authorList>
            <person name="Wang X."/>
            <person name="Zhou H."/>
        </authorList>
    </citation>
    <scope>NUCLEOTIDE SEQUENCE [LARGE SCALE GENOMIC DNA]</scope>
    <source>
        <strain evidence="18 19">FBKL4.011</strain>
    </source>
</reference>
<dbReference type="Pfam" id="PF05201">
    <property type="entry name" value="GlutR_N"/>
    <property type="match status" value="1"/>
</dbReference>
<dbReference type="Pfam" id="PF00745">
    <property type="entry name" value="GlutR_dimer"/>
    <property type="match status" value="1"/>
</dbReference>
<dbReference type="InterPro" id="IPR036291">
    <property type="entry name" value="NAD(P)-bd_dom_sf"/>
</dbReference>
<dbReference type="GO" id="GO:0019353">
    <property type="term" value="P:protoporphyrinogen IX biosynthetic process from glutamate"/>
    <property type="evidence" value="ECO:0007669"/>
    <property type="project" value="TreeGrafter"/>
</dbReference>
<comment type="catalytic activity">
    <reaction evidence="7 9 14">
        <text>(S)-4-amino-5-oxopentanoate + tRNA(Glu) + NADP(+) = L-glutamyl-tRNA(Glu) + NADPH + H(+)</text>
        <dbReference type="Rhea" id="RHEA:12344"/>
        <dbReference type="Rhea" id="RHEA-COMP:9663"/>
        <dbReference type="Rhea" id="RHEA-COMP:9680"/>
        <dbReference type="ChEBI" id="CHEBI:15378"/>
        <dbReference type="ChEBI" id="CHEBI:57501"/>
        <dbReference type="ChEBI" id="CHEBI:57783"/>
        <dbReference type="ChEBI" id="CHEBI:58349"/>
        <dbReference type="ChEBI" id="CHEBI:78442"/>
        <dbReference type="ChEBI" id="CHEBI:78520"/>
        <dbReference type="EC" id="1.2.1.70"/>
    </reaction>
</comment>
<accession>A0A364K8R0</accession>
<feature type="active site" description="Nucleophile" evidence="9 10">
    <location>
        <position position="50"/>
    </location>
</feature>
<dbReference type="UniPathway" id="UPA00251">
    <property type="reaction ID" value="UER00316"/>
</dbReference>
<evidence type="ECO:0000256" key="10">
    <source>
        <dbReference type="PIRSR" id="PIRSR000445-1"/>
    </source>
</evidence>
<keyword evidence="5 9" id="KW-0560">Oxidoreductase</keyword>
<dbReference type="PANTHER" id="PTHR43013">
    <property type="entry name" value="GLUTAMYL-TRNA REDUCTASE"/>
    <property type="match status" value="1"/>
</dbReference>
<dbReference type="InterPro" id="IPR006151">
    <property type="entry name" value="Shikm_DH/Glu-tRNA_Rdtase"/>
</dbReference>
<dbReference type="RefSeq" id="WP_113657288.1">
    <property type="nucleotide sequence ID" value="NZ_KZ845663.1"/>
</dbReference>
<sequence length="454" mass="51317">MHTLVVGLNHKTAKVEIREKFAFSDRDLSLALRTLRDMKSILECVIVSTCNRMELYVVCDQLHTGEYYSKAFLESWFRIPREEFESNLYIKENETAVNHLFQVVAGLDSLVIGETQILGQVRSAFLTAQAEKTTGTIFNMLFKQAITLGKRVHTETEIGQNAVSVSYAAVELGKKMFESFRDKTIVLIGAGEMGELTAKHFYAAGATKVIVLNRTLAKAVEVAQQFQGIARSMEQLCESLQEADIVVSSTGSTKPILTKEVMEPIINKRRSPLFLIDIAVPRDIDSSVHELDQVFLYDIDDLHGIVDANITLREQEAQKVRVWIDKETRSFQEWLQMLGVVPLITALREKSLAVQEETMARIERKLPDLTEREKRVLRKHTKSIVNQLLRDPIVRIKELAATSQRDEALDLFVQIFSLEEHIQEKEIEQKAASSTLIKSLNNPALVDGKVSVTS</sequence>
<gene>
    <name evidence="9" type="primary">hemA</name>
    <name evidence="18" type="ORF">DL897_01125</name>
</gene>
<feature type="domain" description="Glutamyl-tRNA reductase N-terminal" evidence="17">
    <location>
        <begin position="6"/>
        <end position="156"/>
    </location>
</feature>
<dbReference type="InterPro" id="IPR036343">
    <property type="entry name" value="GluRdtase_N_sf"/>
</dbReference>
<dbReference type="Gene3D" id="3.40.50.720">
    <property type="entry name" value="NAD(P)-binding Rossmann-like Domain"/>
    <property type="match status" value="1"/>
</dbReference>
<dbReference type="NCBIfam" id="TIGR01035">
    <property type="entry name" value="hemA"/>
    <property type="match status" value="1"/>
</dbReference>
<evidence type="ECO:0000256" key="1">
    <source>
        <dbReference type="ARBA" id="ARBA00005059"/>
    </source>
</evidence>
<comment type="domain">
    <text evidence="9">Possesses an unusual extended V-shaped dimeric structure with each monomer consisting of three distinct domains arranged along a curved 'spinal' alpha-helix. The N-terminal catalytic domain specifically recognizes the glutamate moiety of the substrate. The second domain is the NADPH-binding domain, and the third C-terminal domain is responsible for dimerization.</text>
</comment>
<dbReference type="GO" id="GO:0008883">
    <property type="term" value="F:glutamyl-tRNA reductase activity"/>
    <property type="evidence" value="ECO:0007669"/>
    <property type="project" value="UniProtKB-UniRule"/>
</dbReference>
<dbReference type="EC" id="1.2.1.70" evidence="3 9"/>
<evidence type="ECO:0000256" key="6">
    <source>
        <dbReference type="ARBA" id="ARBA00023244"/>
    </source>
</evidence>
<protein>
    <recommendedName>
        <fullName evidence="8 9">Glutamyl-tRNA reductase</fullName>
        <shortName evidence="9">GluTR</shortName>
        <ecNumber evidence="3 9">1.2.1.70</ecNumber>
    </recommendedName>
</protein>
<dbReference type="PROSITE" id="PS00747">
    <property type="entry name" value="GLUTR"/>
    <property type="match status" value="1"/>
</dbReference>
<name>A0A364K8R0_9BACL</name>
<dbReference type="InterPro" id="IPR015896">
    <property type="entry name" value="4pyrrol_synth_GluRdtase_dimer"/>
</dbReference>
<reference evidence="18 19" key="2">
    <citation type="submission" date="2018-06" db="EMBL/GenBank/DDBJ databases">
        <authorList>
            <person name="Zhirakovskaya E."/>
        </authorList>
    </citation>
    <scope>NUCLEOTIDE SEQUENCE [LARGE SCALE GENOMIC DNA]</scope>
    <source>
        <strain evidence="18 19">FBKL4.011</strain>
    </source>
</reference>
<proteinExistence type="inferred from homology"/>
<dbReference type="Gene3D" id="3.30.460.30">
    <property type="entry name" value="Glutamyl-tRNA reductase, N-terminal domain"/>
    <property type="match status" value="1"/>
</dbReference>
<evidence type="ECO:0000256" key="12">
    <source>
        <dbReference type="PIRSR" id="PIRSR000445-3"/>
    </source>
</evidence>
<dbReference type="OrthoDB" id="110209at2"/>
<feature type="binding site" evidence="9 11">
    <location>
        <begin position="114"/>
        <end position="116"/>
    </location>
    <ligand>
        <name>substrate</name>
    </ligand>
</feature>
<dbReference type="FunFam" id="3.30.460.30:FF:000001">
    <property type="entry name" value="Glutamyl-tRNA reductase"/>
    <property type="match status" value="1"/>
</dbReference>
<dbReference type="SUPFAM" id="SSF51735">
    <property type="entry name" value="NAD(P)-binding Rossmann-fold domains"/>
    <property type="match status" value="1"/>
</dbReference>
<evidence type="ECO:0000256" key="11">
    <source>
        <dbReference type="PIRSR" id="PIRSR000445-2"/>
    </source>
</evidence>
<comment type="caution">
    <text evidence="18">The sequence shown here is derived from an EMBL/GenBank/DDBJ whole genome shotgun (WGS) entry which is preliminary data.</text>
</comment>
<feature type="binding site" evidence="9 11">
    <location>
        <begin position="49"/>
        <end position="52"/>
    </location>
    <ligand>
        <name>substrate</name>
    </ligand>
</feature>
<organism evidence="18 19">
    <name type="scientific">Thermoflavimicrobium daqui</name>
    <dbReference type="NCBI Taxonomy" id="2137476"/>
    <lineage>
        <taxon>Bacteria</taxon>
        <taxon>Bacillati</taxon>
        <taxon>Bacillota</taxon>
        <taxon>Bacilli</taxon>
        <taxon>Bacillales</taxon>
        <taxon>Thermoactinomycetaceae</taxon>
        <taxon>Thermoflavimicrobium</taxon>
    </lineage>
</organism>
<dbReference type="InterPro" id="IPR018214">
    <property type="entry name" value="GluRdtase_CS"/>
</dbReference>
<dbReference type="EMBL" id="QJKK01000001">
    <property type="protein sequence ID" value="RAL26683.1"/>
    <property type="molecule type" value="Genomic_DNA"/>
</dbReference>
<dbReference type="PANTHER" id="PTHR43013:SF1">
    <property type="entry name" value="GLUTAMYL-TRNA REDUCTASE"/>
    <property type="match status" value="1"/>
</dbReference>
<dbReference type="AlphaFoldDB" id="A0A364K8R0"/>
<evidence type="ECO:0000256" key="7">
    <source>
        <dbReference type="ARBA" id="ARBA00047464"/>
    </source>
</evidence>
<evidence type="ECO:0000256" key="4">
    <source>
        <dbReference type="ARBA" id="ARBA00022857"/>
    </source>
</evidence>